<dbReference type="Proteomes" id="UP000837857">
    <property type="component" value="Chromosome 19"/>
</dbReference>
<name>A0ABN8I5V3_9NEOP</name>
<feature type="domain" description="CRAL-TRIO" evidence="1">
    <location>
        <begin position="129"/>
        <end position="293"/>
    </location>
</feature>
<dbReference type="Pfam" id="PF00650">
    <property type="entry name" value="CRAL_TRIO"/>
    <property type="match status" value="1"/>
</dbReference>
<keyword evidence="3" id="KW-1185">Reference proteome</keyword>
<accession>A0ABN8I5V3</accession>
<protein>
    <recommendedName>
        <fullName evidence="1">CRAL-TRIO domain-containing protein</fullName>
    </recommendedName>
</protein>
<dbReference type="PROSITE" id="PS50191">
    <property type="entry name" value="CRAL_TRIO"/>
    <property type="match status" value="1"/>
</dbReference>
<dbReference type="SUPFAM" id="SSF46938">
    <property type="entry name" value="CRAL/TRIO N-terminal domain"/>
    <property type="match status" value="1"/>
</dbReference>
<dbReference type="SMART" id="SM00516">
    <property type="entry name" value="SEC14"/>
    <property type="match status" value="1"/>
</dbReference>
<dbReference type="InterPro" id="IPR036865">
    <property type="entry name" value="CRAL-TRIO_dom_sf"/>
</dbReference>
<dbReference type="EMBL" id="OW152831">
    <property type="protein sequence ID" value="CAH2049268.1"/>
    <property type="molecule type" value="Genomic_DNA"/>
</dbReference>
<dbReference type="CDD" id="cd00170">
    <property type="entry name" value="SEC14"/>
    <property type="match status" value="1"/>
</dbReference>
<dbReference type="PANTHER" id="PTHR10174">
    <property type="entry name" value="ALPHA-TOCOPHEROL TRANSFER PROTEIN-RELATED"/>
    <property type="match status" value="1"/>
</dbReference>
<dbReference type="PRINTS" id="PR00180">
    <property type="entry name" value="CRETINALDHBP"/>
</dbReference>
<evidence type="ECO:0000313" key="3">
    <source>
        <dbReference type="Proteomes" id="UP000837857"/>
    </source>
</evidence>
<dbReference type="InterPro" id="IPR001251">
    <property type="entry name" value="CRAL-TRIO_dom"/>
</dbReference>
<dbReference type="Gene3D" id="3.40.525.10">
    <property type="entry name" value="CRAL-TRIO lipid binding domain"/>
    <property type="match status" value="1"/>
</dbReference>
<feature type="non-terminal residue" evidence="2">
    <location>
        <position position="349"/>
    </location>
</feature>
<proteinExistence type="predicted"/>
<reference evidence="2" key="1">
    <citation type="submission" date="2022-03" db="EMBL/GenBank/DDBJ databases">
        <authorList>
            <person name="Martin H S."/>
        </authorList>
    </citation>
    <scope>NUCLEOTIDE SEQUENCE</scope>
</reference>
<dbReference type="SUPFAM" id="SSF52087">
    <property type="entry name" value="CRAL/TRIO domain"/>
    <property type="match status" value="1"/>
</dbReference>
<evidence type="ECO:0000313" key="2">
    <source>
        <dbReference type="EMBL" id="CAH2049268.1"/>
    </source>
</evidence>
<sequence length="349" mass="40692">MQYGIKKGGRRRGRIAAGSSARSTGRLARFFNFRVAFGANQFELTRSSDNIKKYSIMPDQEVEYNKDLVTIKDWLNKQPHLPHNVEDVLLRRFFTSCGYSLERAKRTIDFFFTIRSTAPELFCKRDPWSPEIRRVFEITDMLPLPNKTKENYKVFIYRLNNPELDLFNFVDAVKTFFMLADTRLTEEDEIPSGEIPIFDSANVSLKFIGKVNLSTLRKYMLYTQEAIPIRLKQVHVINAPAYISKIYALCKPFLKSEVAKLVKFHEPNSTTLYKDVPQDLLPEEYGGKAGTVDQIKRYWIKRIEAKRDWFLENDKNWAVEEALRPSNCQDERTNQVRDLPGSFRSLALD</sequence>
<evidence type="ECO:0000259" key="1">
    <source>
        <dbReference type="PROSITE" id="PS50191"/>
    </source>
</evidence>
<organism evidence="2 3">
    <name type="scientific">Iphiclides podalirius</name>
    <name type="common">scarce swallowtail</name>
    <dbReference type="NCBI Taxonomy" id="110791"/>
    <lineage>
        <taxon>Eukaryota</taxon>
        <taxon>Metazoa</taxon>
        <taxon>Ecdysozoa</taxon>
        <taxon>Arthropoda</taxon>
        <taxon>Hexapoda</taxon>
        <taxon>Insecta</taxon>
        <taxon>Pterygota</taxon>
        <taxon>Neoptera</taxon>
        <taxon>Endopterygota</taxon>
        <taxon>Lepidoptera</taxon>
        <taxon>Glossata</taxon>
        <taxon>Ditrysia</taxon>
        <taxon>Papilionoidea</taxon>
        <taxon>Papilionidae</taxon>
        <taxon>Papilioninae</taxon>
        <taxon>Iphiclides</taxon>
    </lineage>
</organism>
<gene>
    <name evidence="2" type="ORF">IPOD504_LOCUS6716</name>
</gene>
<dbReference type="PANTHER" id="PTHR10174:SF222">
    <property type="entry name" value="GH10083P-RELATED"/>
    <property type="match status" value="1"/>
</dbReference>
<dbReference type="InterPro" id="IPR036273">
    <property type="entry name" value="CRAL/TRIO_N_dom_sf"/>
</dbReference>